<gene>
    <name evidence="1" type="ORF">THF1A12_20261</name>
</gene>
<evidence type="ECO:0000313" key="2">
    <source>
        <dbReference type="Proteomes" id="UP001295462"/>
    </source>
</evidence>
<dbReference type="EMBL" id="CAKMUD010000072">
    <property type="protein sequence ID" value="CAH1586211.1"/>
    <property type="molecule type" value="Genomic_DNA"/>
</dbReference>
<organism evidence="1 2">
    <name type="scientific">Vibrio jasicida</name>
    <dbReference type="NCBI Taxonomy" id="766224"/>
    <lineage>
        <taxon>Bacteria</taxon>
        <taxon>Pseudomonadati</taxon>
        <taxon>Pseudomonadota</taxon>
        <taxon>Gammaproteobacteria</taxon>
        <taxon>Vibrionales</taxon>
        <taxon>Vibrionaceae</taxon>
        <taxon>Vibrio</taxon>
    </lineage>
</organism>
<protein>
    <submittedName>
        <fullName evidence="1">Uncharacterized protein</fullName>
    </submittedName>
</protein>
<reference evidence="1" key="1">
    <citation type="submission" date="2022-01" db="EMBL/GenBank/DDBJ databases">
        <authorList>
            <person name="Lagorce A."/>
        </authorList>
    </citation>
    <scope>NUCLEOTIDE SEQUENCE</scope>
    <source>
        <strain evidence="1">Th15_F1_A12</strain>
    </source>
</reference>
<sequence>MNKHPPVSPPSWEEGVGRRGSTIEKLVIQIATQLSLVLFLVIRITTNLEKD</sequence>
<name>A0AAU9QJA8_9VIBR</name>
<dbReference type="AlphaFoldDB" id="A0AAU9QJA8"/>
<comment type="caution">
    <text evidence="1">The sequence shown here is derived from an EMBL/GenBank/DDBJ whole genome shotgun (WGS) entry which is preliminary data.</text>
</comment>
<evidence type="ECO:0000313" key="1">
    <source>
        <dbReference type="EMBL" id="CAH1586211.1"/>
    </source>
</evidence>
<dbReference type="Proteomes" id="UP001295462">
    <property type="component" value="Unassembled WGS sequence"/>
</dbReference>
<accession>A0AAU9QJA8</accession>
<proteinExistence type="predicted"/>